<organism evidence="3 4">
    <name type="scientific">Halocaridina rubra</name>
    <name type="common">Hawaiian red shrimp</name>
    <dbReference type="NCBI Taxonomy" id="373956"/>
    <lineage>
        <taxon>Eukaryota</taxon>
        <taxon>Metazoa</taxon>
        <taxon>Ecdysozoa</taxon>
        <taxon>Arthropoda</taxon>
        <taxon>Crustacea</taxon>
        <taxon>Multicrustacea</taxon>
        <taxon>Malacostraca</taxon>
        <taxon>Eumalacostraca</taxon>
        <taxon>Eucarida</taxon>
        <taxon>Decapoda</taxon>
        <taxon>Pleocyemata</taxon>
        <taxon>Caridea</taxon>
        <taxon>Atyoidea</taxon>
        <taxon>Atyidae</taxon>
        <taxon>Halocaridina</taxon>
    </lineage>
</organism>
<protein>
    <recommendedName>
        <fullName evidence="2">FAS1 domain-containing protein</fullName>
    </recommendedName>
</protein>
<feature type="domain" description="FAS1" evidence="2">
    <location>
        <begin position="824"/>
        <end position="951"/>
    </location>
</feature>
<dbReference type="InterPro" id="IPR000782">
    <property type="entry name" value="FAS1_domain"/>
</dbReference>
<dbReference type="PANTHER" id="PTHR10900">
    <property type="entry name" value="PERIOSTIN-RELATED"/>
    <property type="match status" value="1"/>
</dbReference>
<comment type="caution">
    <text evidence="3">The sequence shown here is derived from an EMBL/GenBank/DDBJ whole genome shotgun (WGS) entry which is preliminary data.</text>
</comment>
<feature type="domain" description="FAS1" evidence="2">
    <location>
        <begin position="90"/>
        <end position="194"/>
    </location>
</feature>
<dbReference type="GO" id="GO:0007155">
    <property type="term" value="P:cell adhesion"/>
    <property type="evidence" value="ECO:0007669"/>
    <property type="project" value="TreeGrafter"/>
</dbReference>
<dbReference type="AlphaFoldDB" id="A0AAN8XRN2"/>
<dbReference type="PROSITE" id="PS50213">
    <property type="entry name" value="FAS1"/>
    <property type="match status" value="4"/>
</dbReference>
<gene>
    <name evidence="3" type="ORF">SK128_005112</name>
</gene>
<evidence type="ECO:0000259" key="2">
    <source>
        <dbReference type="PROSITE" id="PS50213"/>
    </source>
</evidence>
<sequence length="955" mass="105304">MRFIRTLEILPFDDFRDLDPVLQGDASDLAFPEAFFFSSSSLFKENGYSGRTRPLDARNEQRQSENNRPLDELSSIEQFATLFELSSSPSDSIVRVLQEAGLVTMLGLLETSGFLRQLVTGEEGPFIVLVPTEEAFSQLSRQALYELARENDLAYHIIPLRGQRAPKISNDDKFSTLLGPKLRFNVYGGSTYVNGVPITHGDQAFSYVNSVLKPHVGDIRGVLVNSGHPVTRINTLLTVVRLPDQGVYTIMAPPDSAISSKGYAWPGLLMQRELAKNLLDRHILKGTWYSDGLLQERTMRTLAGTSITFRRDADGTVTANGIPIRTSNLSATNGVVHLVADVIPDCDLGSDPTTIPNPLIASTESPLYLFGRSPSSEIPTISGLYELPGQDPFQDFIPLNSQPADPFEYESTPLPYPVSDSYITHDQTPFEVNTDLQNTTQISGTTLSEHKTYNYHDGIHATSHQDSKPYVHDISVDTPVNTELLSFLDMLERTVESIPGEEETNPQSLLLAGTSNSSITDIGDSTSLPFSEALPHLSHRNTVLNISPLPLDQLGLNSQLNFGTESNDQVLNFRDQLRKSEISRFLLPVISERTDHELKSQQIPLLPVVLESPDYELSGQHIPSLPVNFGSDYKLTSQQIPITTVVPELTDSEVMAQQTPTLSAMPEGPFAWASEAPVMDKEKIHMNILALLQNLNLTKFAELIQISGLNHTLDFEGPWTVFAPSNEAIDAIPPKALEEIISNPRFLRRVVSYHVIPGKFLSEISFRPGIQLPTLHAGYTLVISYYSDGPVARWVAGGSTLSDLDEEASNGVVHILDQVLYAPYGNLVTTISLSPILTVFSKLIASDENLQRYLSASGPITIFVPQDESLQKITIPEDQFVRRAWILSHVVEGTWYSAGFSDTWPLISVNNDTLATTLSSNPDSIRINGIEVTYSDVTAANGVLHVIEHPLFSPT</sequence>
<feature type="domain" description="FAS1" evidence="2">
    <location>
        <begin position="192"/>
        <end position="343"/>
    </location>
</feature>
<dbReference type="Gene3D" id="2.30.180.10">
    <property type="entry name" value="FAS1 domain"/>
    <property type="match status" value="4"/>
</dbReference>
<dbReference type="InterPro" id="IPR036378">
    <property type="entry name" value="FAS1_dom_sf"/>
</dbReference>
<dbReference type="PANTHER" id="PTHR10900:SF77">
    <property type="entry name" value="FI19380P1"/>
    <property type="match status" value="1"/>
</dbReference>
<evidence type="ECO:0000313" key="4">
    <source>
        <dbReference type="Proteomes" id="UP001381693"/>
    </source>
</evidence>
<feature type="domain" description="FAS1" evidence="2">
    <location>
        <begin position="684"/>
        <end position="820"/>
    </location>
</feature>
<evidence type="ECO:0000313" key="3">
    <source>
        <dbReference type="EMBL" id="KAK7084403.1"/>
    </source>
</evidence>
<feature type="compositionally biased region" description="Basic and acidic residues" evidence="1">
    <location>
        <begin position="53"/>
        <end position="70"/>
    </location>
</feature>
<keyword evidence="4" id="KW-1185">Reference proteome</keyword>
<feature type="region of interest" description="Disordered" evidence="1">
    <location>
        <begin position="51"/>
        <end position="70"/>
    </location>
</feature>
<evidence type="ECO:0000256" key="1">
    <source>
        <dbReference type="SAM" id="MobiDB-lite"/>
    </source>
</evidence>
<name>A0AAN8XRN2_HALRR</name>
<dbReference type="Pfam" id="PF02469">
    <property type="entry name" value="Fasciclin"/>
    <property type="match status" value="4"/>
</dbReference>
<dbReference type="GO" id="GO:0030198">
    <property type="term" value="P:extracellular matrix organization"/>
    <property type="evidence" value="ECO:0007669"/>
    <property type="project" value="TreeGrafter"/>
</dbReference>
<dbReference type="EMBL" id="JAXCGZ010002109">
    <property type="protein sequence ID" value="KAK7084403.1"/>
    <property type="molecule type" value="Genomic_DNA"/>
</dbReference>
<dbReference type="GO" id="GO:0005615">
    <property type="term" value="C:extracellular space"/>
    <property type="evidence" value="ECO:0007669"/>
    <property type="project" value="TreeGrafter"/>
</dbReference>
<dbReference type="InterPro" id="IPR050904">
    <property type="entry name" value="Adhesion/Biosynth-related"/>
</dbReference>
<accession>A0AAN8XRN2</accession>
<dbReference type="SUPFAM" id="SSF82153">
    <property type="entry name" value="FAS1 domain"/>
    <property type="match status" value="4"/>
</dbReference>
<dbReference type="GO" id="GO:0050839">
    <property type="term" value="F:cell adhesion molecule binding"/>
    <property type="evidence" value="ECO:0007669"/>
    <property type="project" value="TreeGrafter"/>
</dbReference>
<dbReference type="SMART" id="SM00554">
    <property type="entry name" value="FAS1"/>
    <property type="match status" value="4"/>
</dbReference>
<dbReference type="GO" id="GO:0031012">
    <property type="term" value="C:extracellular matrix"/>
    <property type="evidence" value="ECO:0007669"/>
    <property type="project" value="TreeGrafter"/>
</dbReference>
<proteinExistence type="predicted"/>
<dbReference type="Proteomes" id="UP001381693">
    <property type="component" value="Unassembled WGS sequence"/>
</dbReference>
<reference evidence="3 4" key="1">
    <citation type="submission" date="2023-11" db="EMBL/GenBank/DDBJ databases">
        <title>Halocaridina rubra genome assembly.</title>
        <authorList>
            <person name="Smith C."/>
        </authorList>
    </citation>
    <scope>NUCLEOTIDE SEQUENCE [LARGE SCALE GENOMIC DNA]</scope>
    <source>
        <strain evidence="3">EP-1</strain>
        <tissue evidence="3">Whole</tissue>
    </source>
</reference>